<evidence type="ECO:0000313" key="4">
    <source>
        <dbReference type="Proteomes" id="UP000467841"/>
    </source>
</evidence>
<dbReference type="Gene3D" id="2.60.210.10">
    <property type="entry name" value="Apoptosis, Tumor Necrosis Factor Receptor Associated Protein 2, Chain A"/>
    <property type="match status" value="1"/>
</dbReference>
<dbReference type="Proteomes" id="UP000467841">
    <property type="component" value="Unassembled WGS sequence"/>
</dbReference>
<evidence type="ECO:0000259" key="2">
    <source>
        <dbReference type="PROSITE" id="PS50144"/>
    </source>
</evidence>
<organism evidence="3 4">
    <name type="scientific">Microthlaspi erraticum</name>
    <dbReference type="NCBI Taxonomy" id="1685480"/>
    <lineage>
        <taxon>Eukaryota</taxon>
        <taxon>Viridiplantae</taxon>
        <taxon>Streptophyta</taxon>
        <taxon>Embryophyta</taxon>
        <taxon>Tracheophyta</taxon>
        <taxon>Spermatophyta</taxon>
        <taxon>Magnoliopsida</taxon>
        <taxon>eudicotyledons</taxon>
        <taxon>Gunneridae</taxon>
        <taxon>Pentapetalae</taxon>
        <taxon>rosids</taxon>
        <taxon>malvids</taxon>
        <taxon>Brassicales</taxon>
        <taxon>Brassicaceae</taxon>
        <taxon>Coluteocarpeae</taxon>
        <taxon>Microthlaspi</taxon>
    </lineage>
</organism>
<dbReference type="Pfam" id="PF22486">
    <property type="entry name" value="MATH_2"/>
    <property type="match status" value="1"/>
</dbReference>
<dbReference type="InterPro" id="IPR002083">
    <property type="entry name" value="MATH/TRAF_dom"/>
</dbReference>
<dbReference type="EMBL" id="CACVBM020000011">
    <property type="protein sequence ID" value="CAA7012890.1"/>
    <property type="molecule type" value="Genomic_DNA"/>
</dbReference>
<name>A0A6D2HEX6_9BRAS</name>
<dbReference type="PROSITE" id="PS50144">
    <property type="entry name" value="MATH"/>
    <property type="match status" value="1"/>
</dbReference>
<evidence type="ECO:0000313" key="3">
    <source>
        <dbReference type="EMBL" id="CAA7012890.1"/>
    </source>
</evidence>
<protein>
    <recommendedName>
        <fullName evidence="2">MATH domain-containing protein</fullName>
    </recommendedName>
</protein>
<dbReference type="OrthoDB" id="1064473at2759"/>
<dbReference type="SUPFAM" id="SSF49599">
    <property type="entry name" value="TRAF domain-like"/>
    <property type="match status" value="1"/>
</dbReference>
<comment type="caution">
    <text evidence="3">The sequence shown here is derived from an EMBL/GenBank/DDBJ whole genome shotgun (WGS) entry which is preliminary data.</text>
</comment>
<dbReference type="PANTHER" id="PTHR46236:SF12">
    <property type="entry name" value="MATH DOMAIN-CONTAINING PROTEIN"/>
    <property type="match status" value="1"/>
</dbReference>
<dbReference type="PANTHER" id="PTHR46236">
    <property type="entry name" value="TRAF-LIKE SUPERFAMILY PROTEIN"/>
    <property type="match status" value="1"/>
</dbReference>
<keyword evidence="1" id="KW-0175">Coiled coil</keyword>
<accession>A0A6D2HEX6</accession>
<dbReference type="InterPro" id="IPR050804">
    <property type="entry name" value="MCC"/>
</dbReference>
<reference evidence="3" key="1">
    <citation type="submission" date="2020-01" db="EMBL/GenBank/DDBJ databases">
        <authorList>
            <person name="Mishra B."/>
        </authorList>
    </citation>
    <scope>NUCLEOTIDE SEQUENCE [LARGE SCALE GENOMIC DNA]</scope>
</reference>
<dbReference type="InterPro" id="IPR008974">
    <property type="entry name" value="TRAF-like"/>
</dbReference>
<dbReference type="CDD" id="cd00121">
    <property type="entry name" value="MATH"/>
    <property type="match status" value="1"/>
</dbReference>
<feature type="domain" description="MATH" evidence="2">
    <location>
        <begin position="7"/>
        <end position="130"/>
    </location>
</feature>
<evidence type="ECO:0000256" key="1">
    <source>
        <dbReference type="ARBA" id="ARBA00023054"/>
    </source>
</evidence>
<dbReference type="AlphaFoldDB" id="A0A6D2HEX6"/>
<proteinExistence type="predicted"/>
<keyword evidence="4" id="KW-1185">Reference proteome</keyword>
<sequence>MAGTVVTKSLSWEIGNFSERKNPMASRQFSSGGCKWYVTVDPEGFLGCDHLTLFLCVGDRNSLKIGWKRRAMYCFFLLNQSGENLYSSSGQIRTFCNEASGWGVQTTVPLTKLREKGFLKKNKLTVQVFMKVAEVVHQGKPTANDMLDFGRFQITASQACRFAETIEQHPDFAVDVIGKNQELKTAHKDLLLGLIETLSKSPQNLSVAELSSARSQFTELTEAGFKLDWLKPKLKEDSLERKEALPDGSSVQELEERLKKMELTLCDLEAKLEEHEKIKSAAAARVYSFEFLDFFITRIFLSCFSISKH</sequence>
<gene>
    <name evidence="3" type="ORF">MERR_LOCUS124</name>
</gene>